<dbReference type="SUPFAM" id="SSF54403">
    <property type="entry name" value="Cystatin/monellin"/>
    <property type="match status" value="1"/>
</dbReference>
<dbReference type="InterPro" id="IPR018073">
    <property type="entry name" value="Prot_inh_cystat_CS"/>
</dbReference>
<dbReference type="PROSITE" id="PS00287">
    <property type="entry name" value="CYSTATIN"/>
    <property type="match status" value="1"/>
</dbReference>
<feature type="domain" description="Cystatin" evidence="3">
    <location>
        <begin position="1"/>
        <end position="90"/>
    </location>
</feature>
<sequence>ALVGGWRPIKNLSDPYVRGIAEFAIKAHNDEAETGLVLVKVMKGETQVVSGANYRLVVEVKDGADTKSFEVVVWDKPWEHSRRLTSFTAVPGKA</sequence>
<feature type="non-terminal residue" evidence="4">
    <location>
        <position position="1"/>
    </location>
</feature>
<dbReference type="InterPro" id="IPR000010">
    <property type="entry name" value="Cystatin_dom"/>
</dbReference>
<gene>
    <name evidence="4" type="ORF">EUGRSUZ_E03920</name>
</gene>
<dbReference type="Gene3D" id="3.10.450.10">
    <property type="match status" value="1"/>
</dbReference>
<dbReference type="CDD" id="cd00042">
    <property type="entry name" value="CY"/>
    <property type="match status" value="1"/>
</dbReference>
<name>A0A059CA96_EUCGR</name>
<dbReference type="InParanoid" id="A0A059CA96"/>
<dbReference type="AlphaFoldDB" id="A0A059CA96"/>
<evidence type="ECO:0000313" key="4">
    <source>
        <dbReference type="EMBL" id="KCW75169.1"/>
    </source>
</evidence>
<organism evidence="4">
    <name type="scientific">Eucalyptus grandis</name>
    <name type="common">Flooded gum</name>
    <dbReference type="NCBI Taxonomy" id="71139"/>
    <lineage>
        <taxon>Eukaryota</taxon>
        <taxon>Viridiplantae</taxon>
        <taxon>Streptophyta</taxon>
        <taxon>Embryophyta</taxon>
        <taxon>Tracheophyta</taxon>
        <taxon>Spermatophyta</taxon>
        <taxon>Magnoliopsida</taxon>
        <taxon>eudicotyledons</taxon>
        <taxon>Gunneridae</taxon>
        <taxon>Pentapetalae</taxon>
        <taxon>rosids</taxon>
        <taxon>malvids</taxon>
        <taxon>Myrtales</taxon>
        <taxon>Myrtaceae</taxon>
        <taxon>Myrtoideae</taxon>
        <taxon>Eucalypteae</taxon>
        <taxon>Eucalyptus</taxon>
    </lineage>
</organism>
<keyword evidence="2" id="KW-0789">Thiol protease inhibitor</keyword>
<dbReference type="EMBL" id="KK198757">
    <property type="protein sequence ID" value="KCW75169.1"/>
    <property type="molecule type" value="Genomic_DNA"/>
</dbReference>
<proteinExistence type="predicted"/>
<dbReference type="GO" id="GO:0004869">
    <property type="term" value="F:cysteine-type endopeptidase inhibitor activity"/>
    <property type="evidence" value="ECO:0007669"/>
    <property type="project" value="UniProtKB-KW"/>
</dbReference>
<dbReference type="PANTHER" id="PTHR47364:SF2">
    <property type="entry name" value="CYSTEINE PROTEINASE INHIBITOR 5"/>
    <property type="match status" value="1"/>
</dbReference>
<evidence type="ECO:0000259" key="3">
    <source>
        <dbReference type="SMART" id="SM00043"/>
    </source>
</evidence>
<dbReference type="InterPro" id="IPR046350">
    <property type="entry name" value="Cystatin_sf"/>
</dbReference>
<accession>A0A059CA96</accession>
<evidence type="ECO:0000256" key="1">
    <source>
        <dbReference type="ARBA" id="ARBA00022690"/>
    </source>
</evidence>
<evidence type="ECO:0000256" key="2">
    <source>
        <dbReference type="ARBA" id="ARBA00022704"/>
    </source>
</evidence>
<protein>
    <recommendedName>
        <fullName evidence="3">Cystatin domain-containing protein</fullName>
    </recommendedName>
</protein>
<keyword evidence="1" id="KW-0646">Protease inhibitor</keyword>
<dbReference type="Gramene" id="KCW75169">
    <property type="protein sequence ID" value="KCW75169"/>
    <property type="gene ID" value="EUGRSUZ_E03920"/>
</dbReference>
<dbReference type="SMART" id="SM00043">
    <property type="entry name" value="CY"/>
    <property type="match status" value="1"/>
</dbReference>
<dbReference type="FunCoup" id="A0A059CA96">
    <property type="interactions" value="1"/>
</dbReference>
<dbReference type="OMA" id="FVYEQVW"/>
<dbReference type="eggNOG" id="ENOG502S46Q">
    <property type="taxonomic scope" value="Eukaryota"/>
</dbReference>
<dbReference type="PANTHER" id="PTHR47364">
    <property type="entry name" value="CYSTEINE PROTEINASE INHIBITOR 5"/>
    <property type="match status" value="1"/>
</dbReference>
<dbReference type="Pfam" id="PF16845">
    <property type="entry name" value="SQAPI"/>
    <property type="match status" value="1"/>
</dbReference>
<reference evidence="4" key="1">
    <citation type="submission" date="2013-07" db="EMBL/GenBank/DDBJ databases">
        <title>The genome of Eucalyptus grandis.</title>
        <authorList>
            <person name="Schmutz J."/>
            <person name="Hayes R."/>
            <person name="Myburg A."/>
            <person name="Tuskan G."/>
            <person name="Grattapaglia D."/>
            <person name="Rokhsar D.S."/>
        </authorList>
    </citation>
    <scope>NUCLEOTIDE SEQUENCE</scope>
    <source>
        <tissue evidence="4">Leaf extractions</tissue>
    </source>
</reference>